<evidence type="ECO:0000256" key="4">
    <source>
        <dbReference type="ARBA" id="ARBA00023004"/>
    </source>
</evidence>
<dbReference type="GO" id="GO:0004322">
    <property type="term" value="F:ferroxidase activity"/>
    <property type="evidence" value="ECO:0007669"/>
    <property type="project" value="TreeGrafter"/>
</dbReference>
<gene>
    <name evidence="6" type="primary">ftnA_17</name>
    <name evidence="6" type="ORF">SDC9_83114</name>
</gene>
<dbReference type="Pfam" id="PF00210">
    <property type="entry name" value="Ferritin"/>
    <property type="match status" value="1"/>
</dbReference>
<dbReference type="GO" id="GO:0042802">
    <property type="term" value="F:identical protein binding"/>
    <property type="evidence" value="ECO:0007669"/>
    <property type="project" value="UniProtKB-ARBA"/>
</dbReference>
<dbReference type="GO" id="GO:0006879">
    <property type="term" value="P:intracellular iron ion homeostasis"/>
    <property type="evidence" value="ECO:0007669"/>
    <property type="project" value="UniProtKB-KW"/>
</dbReference>
<keyword evidence="2" id="KW-0479">Metal-binding</keyword>
<protein>
    <submittedName>
        <fullName evidence="6">Putative bacterial non-heme ferritin</fullName>
        <ecNumber evidence="6">1.16.3.2</ecNumber>
    </submittedName>
</protein>
<accession>A0A644Z6M7</accession>
<dbReference type="SUPFAM" id="SSF47240">
    <property type="entry name" value="Ferritin-like"/>
    <property type="match status" value="1"/>
</dbReference>
<dbReference type="EC" id="1.16.3.2" evidence="6"/>
<dbReference type="InterPro" id="IPR008331">
    <property type="entry name" value="Ferritin_DPS_dom"/>
</dbReference>
<feature type="domain" description="Ferritin-like diiron" evidence="5">
    <location>
        <begin position="1"/>
        <end position="145"/>
    </location>
</feature>
<keyword evidence="3 6" id="KW-0560">Oxidoreductase</keyword>
<dbReference type="Gene3D" id="1.20.1260.10">
    <property type="match status" value="1"/>
</dbReference>
<dbReference type="InterPro" id="IPR012347">
    <property type="entry name" value="Ferritin-like"/>
</dbReference>
<evidence type="ECO:0000256" key="3">
    <source>
        <dbReference type="ARBA" id="ARBA00023002"/>
    </source>
</evidence>
<dbReference type="InterPro" id="IPR001519">
    <property type="entry name" value="Ferritin"/>
</dbReference>
<evidence type="ECO:0000313" key="6">
    <source>
        <dbReference type="EMBL" id="MPM36516.1"/>
    </source>
</evidence>
<comment type="caution">
    <text evidence="6">The sequence shown here is derived from an EMBL/GenBank/DDBJ whole genome shotgun (WGS) entry which is preliminary data.</text>
</comment>
<dbReference type="EMBL" id="VSSQ01007632">
    <property type="protein sequence ID" value="MPM36516.1"/>
    <property type="molecule type" value="Genomic_DNA"/>
</dbReference>
<dbReference type="GO" id="GO:0005829">
    <property type="term" value="C:cytosol"/>
    <property type="evidence" value="ECO:0007669"/>
    <property type="project" value="TreeGrafter"/>
</dbReference>
<dbReference type="CDD" id="cd01055">
    <property type="entry name" value="Nonheme_Ferritin"/>
    <property type="match status" value="1"/>
</dbReference>
<dbReference type="InterPro" id="IPR009078">
    <property type="entry name" value="Ferritin-like_SF"/>
</dbReference>
<evidence type="ECO:0000259" key="5">
    <source>
        <dbReference type="PROSITE" id="PS50905"/>
    </source>
</evidence>
<proteinExistence type="predicted"/>
<organism evidence="6">
    <name type="scientific">bioreactor metagenome</name>
    <dbReference type="NCBI Taxonomy" id="1076179"/>
    <lineage>
        <taxon>unclassified sequences</taxon>
        <taxon>metagenomes</taxon>
        <taxon>ecological metagenomes</taxon>
    </lineage>
</organism>
<dbReference type="GO" id="GO:0008199">
    <property type="term" value="F:ferric iron binding"/>
    <property type="evidence" value="ECO:0007669"/>
    <property type="project" value="InterPro"/>
</dbReference>
<dbReference type="PROSITE" id="PS50905">
    <property type="entry name" value="FERRITIN_LIKE"/>
    <property type="match status" value="1"/>
</dbReference>
<dbReference type="GO" id="GO:0008198">
    <property type="term" value="F:ferrous iron binding"/>
    <property type="evidence" value="ECO:0007669"/>
    <property type="project" value="TreeGrafter"/>
</dbReference>
<dbReference type="GO" id="GO:0006826">
    <property type="term" value="P:iron ion transport"/>
    <property type="evidence" value="ECO:0007669"/>
    <property type="project" value="InterPro"/>
</dbReference>
<name>A0A644Z6M7_9ZZZZ</name>
<dbReference type="PANTHER" id="PTHR11431:SF127">
    <property type="entry name" value="BACTERIAL NON-HEME FERRITIN"/>
    <property type="match status" value="1"/>
</dbReference>
<sequence length="170" mass="20006">MLDKKIVELINSQINKEFYSSFFYLDMANYYTDQSLNGFANWFNIQTQEEYAHAMLFLKYLQLNGETVVLEAIEKPAIKFTNHKHPLTAAYDHELLVSKWINEIYAAAFELKDFKTMQFLDWFVKEQAEEEQNVDELCKRFDLFGGDARGLYMLDQELGTRTFIPPSLVI</sequence>
<evidence type="ECO:0000256" key="2">
    <source>
        <dbReference type="ARBA" id="ARBA00022723"/>
    </source>
</evidence>
<evidence type="ECO:0000256" key="1">
    <source>
        <dbReference type="ARBA" id="ARBA00022434"/>
    </source>
</evidence>
<dbReference type="InterPro" id="IPR009040">
    <property type="entry name" value="Ferritin-like_diiron"/>
</dbReference>
<reference evidence="6" key="1">
    <citation type="submission" date="2019-08" db="EMBL/GenBank/DDBJ databases">
        <authorList>
            <person name="Kucharzyk K."/>
            <person name="Murdoch R.W."/>
            <person name="Higgins S."/>
            <person name="Loffler F."/>
        </authorList>
    </citation>
    <scope>NUCLEOTIDE SEQUENCE</scope>
</reference>
<dbReference type="InterPro" id="IPR041719">
    <property type="entry name" value="Ferritin_prok"/>
</dbReference>
<keyword evidence="1" id="KW-0409">Iron storage</keyword>
<keyword evidence="4" id="KW-0408">Iron</keyword>
<dbReference type="AlphaFoldDB" id="A0A644Z6M7"/>
<dbReference type="PANTHER" id="PTHR11431">
    <property type="entry name" value="FERRITIN"/>
    <property type="match status" value="1"/>
</dbReference>
<dbReference type="FunFam" id="1.20.1260.10:FF:000001">
    <property type="entry name" value="Non-heme ferritin"/>
    <property type="match status" value="1"/>
</dbReference>